<accession>L8JKJ0</accession>
<evidence type="ECO:0000313" key="2">
    <source>
        <dbReference type="Proteomes" id="UP000011135"/>
    </source>
</evidence>
<dbReference type="PROSITE" id="PS51257">
    <property type="entry name" value="PROKAR_LIPOPROTEIN"/>
    <property type="match status" value="1"/>
</dbReference>
<comment type="caution">
    <text evidence="1">The sequence shown here is derived from an EMBL/GenBank/DDBJ whole genome shotgun (WGS) entry which is preliminary data.</text>
</comment>
<dbReference type="Proteomes" id="UP000011135">
    <property type="component" value="Unassembled WGS sequence"/>
</dbReference>
<organism evidence="1 2">
    <name type="scientific">Fulvivirga imtechensis AK7</name>
    <dbReference type="NCBI Taxonomy" id="1237149"/>
    <lineage>
        <taxon>Bacteria</taxon>
        <taxon>Pseudomonadati</taxon>
        <taxon>Bacteroidota</taxon>
        <taxon>Cytophagia</taxon>
        <taxon>Cytophagales</taxon>
        <taxon>Fulvivirgaceae</taxon>
        <taxon>Fulvivirga</taxon>
    </lineage>
</organism>
<evidence type="ECO:0008006" key="3">
    <source>
        <dbReference type="Google" id="ProtNLM"/>
    </source>
</evidence>
<evidence type="ECO:0000313" key="1">
    <source>
        <dbReference type="EMBL" id="ELR69441.1"/>
    </source>
</evidence>
<dbReference type="EMBL" id="AMZN01000072">
    <property type="protein sequence ID" value="ELR69441.1"/>
    <property type="molecule type" value="Genomic_DNA"/>
</dbReference>
<sequence length="59" mass="6838">MKVILKFVSLLIVGVLLLTACGPRPQYKTRVGKKKLKHYNSIQYGQTEPKTFKSFKRQK</sequence>
<protein>
    <recommendedName>
        <fullName evidence="3">Lipoprotein</fullName>
    </recommendedName>
</protein>
<name>L8JKJ0_9BACT</name>
<keyword evidence="2" id="KW-1185">Reference proteome</keyword>
<reference evidence="1 2" key="1">
    <citation type="submission" date="2012-12" db="EMBL/GenBank/DDBJ databases">
        <title>Genome assembly of Fulvivirga imtechensis AK7.</title>
        <authorList>
            <person name="Nupur N."/>
            <person name="Khatri I."/>
            <person name="Kumar R."/>
            <person name="Subramanian S."/>
            <person name="Pinnaka A."/>
        </authorList>
    </citation>
    <scope>NUCLEOTIDE SEQUENCE [LARGE SCALE GENOMIC DNA]</scope>
    <source>
        <strain evidence="1 2">AK7</strain>
    </source>
</reference>
<dbReference type="AlphaFoldDB" id="L8JKJ0"/>
<proteinExistence type="predicted"/>
<gene>
    <name evidence="1" type="ORF">C900_04973</name>
</gene>